<dbReference type="EMBL" id="OZ021745">
    <property type="protein sequence ID" value="CAK9313502.1"/>
    <property type="molecule type" value="Genomic_DNA"/>
</dbReference>
<accession>A0ABP0XZA2</accession>
<evidence type="ECO:0000313" key="2">
    <source>
        <dbReference type="EMBL" id="CAK9313502.1"/>
    </source>
</evidence>
<protein>
    <submittedName>
        <fullName evidence="2">Uncharacterized protein</fullName>
    </submittedName>
</protein>
<name>A0ABP0XZA2_9ROSI</name>
<reference evidence="2 3" key="1">
    <citation type="submission" date="2024-03" db="EMBL/GenBank/DDBJ databases">
        <authorList>
            <person name="Gkanogiannis A."/>
            <person name="Becerra Lopez-Lavalle L."/>
        </authorList>
    </citation>
    <scope>NUCLEOTIDE SEQUENCE [LARGE SCALE GENOMIC DNA]</scope>
</reference>
<evidence type="ECO:0000313" key="3">
    <source>
        <dbReference type="Proteomes" id="UP001642487"/>
    </source>
</evidence>
<sequence>MLTFREQINPTKKVQHIRRRHNSKVETFTVESHSYANAISSNEGSLDESESTNLPLSSIVIQSIFNWDKMIILTQRCLYDDRVRIIKALRESNEAIDYFHPFHADKAVLTIKDLEQARLLCLNRRWVTISCPKMKPSNSAASLLSAYLLLLLFLSLVTFPLSATGYSVDASPSPPPPEDIQKRLRHQLYVRYSRAILSMSPWPNGVVVPSPPPPFR</sequence>
<organism evidence="2 3">
    <name type="scientific">Citrullus colocynthis</name>
    <name type="common">colocynth</name>
    <dbReference type="NCBI Taxonomy" id="252529"/>
    <lineage>
        <taxon>Eukaryota</taxon>
        <taxon>Viridiplantae</taxon>
        <taxon>Streptophyta</taxon>
        <taxon>Embryophyta</taxon>
        <taxon>Tracheophyta</taxon>
        <taxon>Spermatophyta</taxon>
        <taxon>Magnoliopsida</taxon>
        <taxon>eudicotyledons</taxon>
        <taxon>Gunneridae</taxon>
        <taxon>Pentapetalae</taxon>
        <taxon>rosids</taxon>
        <taxon>fabids</taxon>
        <taxon>Cucurbitales</taxon>
        <taxon>Cucurbitaceae</taxon>
        <taxon>Benincaseae</taxon>
        <taxon>Citrullus</taxon>
    </lineage>
</organism>
<gene>
    <name evidence="2" type="ORF">CITCOLO1_LOCUS5222</name>
</gene>
<feature type="transmembrane region" description="Helical" evidence="1">
    <location>
        <begin position="143"/>
        <end position="163"/>
    </location>
</feature>
<keyword evidence="3" id="KW-1185">Reference proteome</keyword>
<keyword evidence="1" id="KW-0472">Membrane</keyword>
<proteinExistence type="predicted"/>
<dbReference type="Proteomes" id="UP001642487">
    <property type="component" value="Chromosome 11"/>
</dbReference>
<keyword evidence="1" id="KW-0812">Transmembrane</keyword>
<evidence type="ECO:0000256" key="1">
    <source>
        <dbReference type="SAM" id="Phobius"/>
    </source>
</evidence>
<keyword evidence="1" id="KW-1133">Transmembrane helix</keyword>